<dbReference type="InterPro" id="IPR009075">
    <property type="entry name" value="AcylCo_DH/oxidase_C"/>
</dbReference>
<feature type="domain" description="Acyl-CoA oxidase/dehydrogenase middle" evidence="7">
    <location>
        <begin position="159"/>
        <end position="260"/>
    </location>
</feature>
<evidence type="ECO:0000256" key="3">
    <source>
        <dbReference type="ARBA" id="ARBA00022630"/>
    </source>
</evidence>
<keyword evidence="5" id="KW-0560">Oxidoreductase</keyword>
<dbReference type="STRING" id="926550.CLDAP_39110"/>
<dbReference type="InterPro" id="IPR036250">
    <property type="entry name" value="AcylCo_DH-like_C"/>
</dbReference>
<keyword evidence="4 5" id="KW-0274">FAD</keyword>
<dbReference type="FunFam" id="1.20.140.10:FF:000004">
    <property type="entry name" value="Acyl-CoA dehydrogenase FadE25"/>
    <property type="match status" value="1"/>
</dbReference>
<evidence type="ECO:0000256" key="1">
    <source>
        <dbReference type="ARBA" id="ARBA00001974"/>
    </source>
</evidence>
<dbReference type="PANTHER" id="PTHR43884:SF12">
    <property type="entry name" value="ISOVALERYL-COA DEHYDROGENASE, MITOCHONDRIAL-RELATED"/>
    <property type="match status" value="1"/>
</dbReference>
<dbReference type="AlphaFoldDB" id="I0I9L3"/>
<feature type="domain" description="Acyl-CoA dehydrogenase/oxidase C-terminal" evidence="6">
    <location>
        <begin position="280"/>
        <end position="432"/>
    </location>
</feature>
<accession>I0I9L3</accession>
<dbReference type="eggNOG" id="COG1960">
    <property type="taxonomic scope" value="Bacteria"/>
</dbReference>
<organism evidence="8 9">
    <name type="scientific">Caldilinea aerophila (strain DSM 14535 / JCM 11387 / NBRC 104270 / STL-6-O1)</name>
    <dbReference type="NCBI Taxonomy" id="926550"/>
    <lineage>
        <taxon>Bacteria</taxon>
        <taxon>Bacillati</taxon>
        <taxon>Chloroflexota</taxon>
        <taxon>Caldilineae</taxon>
        <taxon>Caldilineales</taxon>
        <taxon>Caldilineaceae</taxon>
        <taxon>Caldilinea</taxon>
    </lineage>
</organism>
<dbReference type="SUPFAM" id="SSF47203">
    <property type="entry name" value="Acyl-CoA dehydrogenase C-terminal domain-like"/>
    <property type="match status" value="1"/>
</dbReference>
<dbReference type="InterPro" id="IPR009100">
    <property type="entry name" value="AcylCoA_DH/oxidase_NM_dom_sf"/>
</dbReference>
<evidence type="ECO:0000313" key="8">
    <source>
        <dbReference type="EMBL" id="BAM01951.1"/>
    </source>
</evidence>
<dbReference type="PANTHER" id="PTHR43884">
    <property type="entry name" value="ACYL-COA DEHYDROGENASE"/>
    <property type="match status" value="1"/>
</dbReference>
<dbReference type="RefSeq" id="WP_014435171.1">
    <property type="nucleotide sequence ID" value="NC_017079.1"/>
</dbReference>
<dbReference type="Gene3D" id="2.40.110.10">
    <property type="entry name" value="Butyryl-CoA Dehydrogenase, subunit A, domain 2"/>
    <property type="match status" value="1"/>
</dbReference>
<dbReference type="Pfam" id="PF00441">
    <property type="entry name" value="Acyl-CoA_dh_1"/>
    <property type="match status" value="1"/>
</dbReference>
<name>I0I9L3_CALAS</name>
<dbReference type="Gene3D" id="1.20.140.10">
    <property type="entry name" value="Butyryl-CoA Dehydrogenase, subunit A, domain 3"/>
    <property type="match status" value="1"/>
</dbReference>
<dbReference type="Gene3D" id="1.10.540.10">
    <property type="entry name" value="Acyl-CoA dehydrogenase/oxidase, N-terminal domain"/>
    <property type="match status" value="1"/>
</dbReference>
<keyword evidence="3 5" id="KW-0285">Flavoprotein</keyword>
<proteinExistence type="inferred from homology"/>
<evidence type="ECO:0000256" key="2">
    <source>
        <dbReference type="ARBA" id="ARBA00009347"/>
    </source>
</evidence>
<evidence type="ECO:0000256" key="5">
    <source>
        <dbReference type="RuleBase" id="RU362125"/>
    </source>
</evidence>
<comment type="cofactor">
    <cofactor evidence="1 5">
        <name>FAD</name>
        <dbReference type="ChEBI" id="CHEBI:57692"/>
    </cofactor>
</comment>
<dbReference type="Proteomes" id="UP000007880">
    <property type="component" value="Chromosome"/>
</dbReference>
<sequence>MPIEFKLPEVIERQLRDVQVIAEHVMRPDSRYLDEHEHERPWRYIHAIWPRIQEMERANIAAARKRAMKKQEALRAAQTNGHGVAVMEAPPAEEASARESIANLSLIHMIEMLSWGDAGIYLCIPGGALGGAAIQAVGTPEQIERFLTRYTEGEPKWGAMAMTEPQAGSDTSNIQTTATFDPETNEWILNGQKIFCTNGKLALEESNGLVVVWATVDKKAGRAGMKPFVVEAGTPGVVVAKVEEKLGIRASDTATIIFDNARIPADNILGDAEVKTGVGDKGFKGAMKTFDATRPIVAASAIGVGRAAFEFTRDTLAKEGVKMEYGKPRWKLSAVQADLLEMEAQLRAAWLLTLKAAALLDAREENKLESSMAKVKAGRAVTLVTQKAVELLGPLGYSTEFLVEKWMRDAKINDIYEGTGQINTLIVARQILGYTRNELK</sequence>
<dbReference type="HOGENOM" id="CLU_018204_3_6_0"/>
<reference evidence="8 9" key="1">
    <citation type="submission" date="2012-02" db="EMBL/GenBank/DDBJ databases">
        <title>Complete genome sequence of Caldilinea aerophila DSM 14535 (= NBRC 102666).</title>
        <authorList>
            <person name="Oguchi A."/>
            <person name="Hosoyama A."/>
            <person name="Sekine M."/>
            <person name="Fukai R."/>
            <person name="Kato Y."/>
            <person name="Nakamura S."/>
            <person name="Hanada S."/>
            <person name="Yamazaki S."/>
            <person name="Fujita N."/>
        </authorList>
    </citation>
    <scope>NUCLEOTIDE SEQUENCE [LARGE SCALE GENOMIC DNA]</scope>
    <source>
        <strain evidence="9">DSM 14535 / JCM 11387 / NBRC 104270 / STL-6-O1</strain>
    </source>
</reference>
<evidence type="ECO:0000259" key="7">
    <source>
        <dbReference type="Pfam" id="PF02770"/>
    </source>
</evidence>
<evidence type="ECO:0000313" key="9">
    <source>
        <dbReference type="Proteomes" id="UP000007880"/>
    </source>
</evidence>
<dbReference type="GO" id="GO:0003995">
    <property type="term" value="F:acyl-CoA dehydrogenase activity"/>
    <property type="evidence" value="ECO:0007669"/>
    <property type="project" value="TreeGrafter"/>
</dbReference>
<comment type="similarity">
    <text evidence="2 5">Belongs to the acyl-CoA dehydrogenase family.</text>
</comment>
<dbReference type="InterPro" id="IPR046373">
    <property type="entry name" value="Acyl-CoA_Oxase/DH_mid-dom_sf"/>
</dbReference>
<dbReference type="InterPro" id="IPR037069">
    <property type="entry name" value="AcylCoA_DH/ox_N_sf"/>
</dbReference>
<dbReference type="InterPro" id="IPR006091">
    <property type="entry name" value="Acyl-CoA_Oxase/DH_mid-dom"/>
</dbReference>
<dbReference type="SUPFAM" id="SSF56645">
    <property type="entry name" value="Acyl-CoA dehydrogenase NM domain-like"/>
    <property type="match status" value="1"/>
</dbReference>
<dbReference type="KEGG" id="cap:CLDAP_39110"/>
<gene>
    <name evidence="8" type="ordered locus">CLDAP_39110</name>
</gene>
<dbReference type="OrthoDB" id="9778581at2"/>
<dbReference type="EMBL" id="AP012337">
    <property type="protein sequence ID" value="BAM01951.1"/>
    <property type="molecule type" value="Genomic_DNA"/>
</dbReference>
<dbReference type="Pfam" id="PF02770">
    <property type="entry name" value="Acyl-CoA_dh_M"/>
    <property type="match status" value="1"/>
</dbReference>
<dbReference type="GO" id="GO:0050660">
    <property type="term" value="F:flavin adenine dinucleotide binding"/>
    <property type="evidence" value="ECO:0007669"/>
    <property type="project" value="InterPro"/>
</dbReference>
<evidence type="ECO:0000259" key="6">
    <source>
        <dbReference type="Pfam" id="PF00441"/>
    </source>
</evidence>
<protein>
    <submittedName>
        <fullName evidence="8">Putative acyl-CoA dehydrogenase</fullName>
    </submittedName>
</protein>
<keyword evidence="9" id="KW-1185">Reference proteome</keyword>
<evidence type="ECO:0000256" key="4">
    <source>
        <dbReference type="ARBA" id="ARBA00022827"/>
    </source>
</evidence>